<proteinExistence type="predicted"/>
<organism evidence="2 3">
    <name type="scientific">Pseudomonas segetis</name>
    <dbReference type="NCBI Taxonomy" id="298908"/>
    <lineage>
        <taxon>Bacteria</taxon>
        <taxon>Pseudomonadati</taxon>
        <taxon>Pseudomonadota</taxon>
        <taxon>Gammaproteobacteria</taxon>
        <taxon>Pseudomonadales</taxon>
        <taxon>Pseudomonadaceae</taxon>
        <taxon>Pseudomonas</taxon>
    </lineage>
</organism>
<keyword evidence="3" id="KW-1185">Reference proteome</keyword>
<keyword evidence="1" id="KW-0812">Transmembrane</keyword>
<dbReference type="Pfam" id="PF05656">
    <property type="entry name" value="DUF805"/>
    <property type="match status" value="1"/>
</dbReference>
<dbReference type="PANTHER" id="PTHR34980:SF3">
    <property type="entry name" value="BLR8105 PROTEIN"/>
    <property type="match status" value="1"/>
</dbReference>
<name>A0A239J7V3_9PSED</name>
<gene>
    <name evidence="2" type="ORF">SAMN05216255_4217</name>
</gene>
<accession>A0A239J7V3</accession>
<evidence type="ECO:0000256" key="1">
    <source>
        <dbReference type="SAM" id="Phobius"/>
    </source>
</evidence>
<feature type="transmembrane region" description="Helical" evidence="1">
    <location>
        <begin position="247"/>
        <end position="269"/>
    </location>
</feature>
<evidence type="ECO:0000313" key="2">
    <source>
        <dbReference type="EMBL" id="SNT01859.1"/>
    </source>
</evidence>
<feature type="transmembrane region" description="Helical" evidence="1">
    <location>
        <begin position="289"/>
        <end position="312"/>
    </location>
</feature>
<dbReference type="Proteomes" id="UP000242915">
    <property type="component" value="Unassembled WGS sequence"/>
</dbReference>
<feature type="transmembrane region" description="Helical" evidence="1">
    <location>
        <begin position="216"/>
        <end position="235"/>
    </location>
</feature>
<dbReference type="EMBL" id="FZOG01000008">
    <property type="protein sequence ID" value="SNT01859.1"/>
    <property type="molecule type" value="Genomic_DNA"/>
</dbReference>
<dbReference type="GO" id="GO:0005886">
    <property type="term" value="C:plasma membrane"/>
    <property type="evidence" value="ECO:0007669"/>
    <property type="project" value="TreeGrafter"/>
</dbReference>
<protein>
    <submittedName>
        <fullName evidence="2">Uncharacterized membrane protein YhaH, DUF805 family</fullName>
    </submittedName>
</protein>
<evidence type="ECO:0000313" key="3">
    <source>
        <dbReference type="Proteomes" id="UP000242915"/>
    </source>
</evidence>
<reference evidence="3" key="1">
    <citation type="submission" date="2017-06" db="EMBL/GenBank/DDBJ databases">
        <authorList>
            <person name="Varghese N."/>
            <person name="Submissions S."/>
        </authorList>
    </citation>
    <scope>NUCLEOTIDE SEQUENCE [LARGE SCALE GENOMIC DNA]</scope>
    <source>
        <strain evidence="3">CIP 108523</strain>
    </source>
</reference>
<dbReference type="InterPro" id="IPR008523">
    <property type="entry name" value="DUF805"/>
</dbReference>
<sequence length="325" mass="34377">MTQTRFKIVFSGELMPGVALETAKDNLAKLFKSDSARVNTLFSGSPIALKRDLHEDEADKYLAALHNAGAKATKEPDLAASLSLVDTDEHKQAPESAETMQCPKCGHRQDKAIECSACGIVIEKFLARQALQEQAAKTAPAATTVAPPPAAHTPYAPPKAPVGERLPEFGELKPFTTDGRIGRLRFLAWTFVLMLLCAPIFGIAAAGSAISATVGAILMIIVSIALVIVGVMINVQRLHDIGWSGWLLLITIVPIVGSIFSLLMLFMPGTQGPNRYGPPPPPNSTSVKVLSGFVIVCSALALLGAIIALLTIPDALQLLQSGAVN</sequence>
<dbReference type="PANTHER" id="PTHR34980">
    <property type="entry name" value="INNER MEMBRANE PROTEIN-RELATED-RELATED"/>
    <property type="match status" value="1"/>
</dbReference>
<feature type="transmembrane region" description="Helical" evidence="1">
    <location>
        <begin position="186"/>
        <end position="210"/>
    </location>
</feature>
<dbReference type="AlphaFoldDB" id="A0A239J7V3"/>
<keyword evidence="1" id="KW-1133">Transmembrane helix</keyword>
<keyword evidence="1" id="KW-0472">Membrane</keyword>
<dbReference type="RefSeq" id="WP_089361155.1">
    <property type="nucleotide sequence ID" value="NZ_FZOG01000008.1"/>
</dbReference>